<keyword evidence="3" id="KW-0479">Metal-binding</keyword>
<dbReference type="Gene3D" id="2.70.70.10">
    <property type="entry name" value="Glucose Permease (Domain IIA)"/>
    <property type="match status" value="1"/>
</dbReference>
<keyword evidence="8" id="KW-0472">Membrane</keyword>
<keyword evidence="11" id="KW-1185">Reference proteome</keyword>
<dbReference type="FunFam" id="2.70.70.10:FF:000006">
    <property type="entry name" value="M23 family peptidase"/>
    <property type="match status" value="1"/>
</dbReference>
<evidence type="ECO:0000256" key="8">
    <source>
        <dbReference type="SAM" id="Phobius"/>
    </source>
</evidence>
<reference evidence="10 11" key="1">
    <citation type="submission" date="2020-03" db="EMBL/GenBank/DDBJ databases">
        <title>Genomic Encyclopedia of Type Strains, Phase IV (KMG-IV): sequencing the most valuable type-strain genomes for metagenomic binning, comparative biology and taxonomic classification.</title>
        <authorList>
            <person name="Goeker M."/>
        </authorList>
    </citation>
    <scope>NUCLEOTIDE SEQUENCE [LARGE SCALE GENOMIC DNA]</scope>
    <source>
        <strain evidence="10 11">DSM 16846</strain>
    </source>
</reference>
<dbReference type="SUPFAM" id="SSF51261">
    <property type="entry name" value="Duplicated hybrid motif"/>
    <property type="match status" value="1"/>
</dbReference>
<dbReference type="GO" id="GO:0046872">
    <property type="term" value="F:metal ion binding"/>
    <property type="evidence" value="ECO:0007669"/>
    <property type="project" value="UniProtKB-KW"/>
</dbReference>
<organism evidence="10 11">
    <name type="scientific">Sphingomonas kaistensis</name>
    <dbReference type="NCBI Taxonomy" id="298708"/>
    <lineage>
        <taxon>Bacteria</taxon>
        <taxon>Pseudomonadati</taxon>
        <taxon>Pseudomonadota</taxon>
        <taxon>Alphaproteobacteria</taxon>
        <taxon>Sphingomonadales</taxon>
        <taxon>Sphingomonadaceae</taxon>
        <taxon>Sphingomonas</taxon>
    </lineage>
</organism>
<keyword evidence="6" id="KW-0482">Metalloprotease</keyword>
<dbReference type="GO" id="GO:0004222">
    <property type="term" value="F:metalloendopeptidase activity"/>
    <property type="evidence" value="ECO:0007669"/>
    <property type="project" value="TreeGrafter"/>
</dbReference>
<dbReference type="Pfam" id="PF01551">
    <property type="entry name" value="Peptidase_M23"/>
    <property type="match status" value="1"/>
</dbReference>
<keyword evidence="2" id="KW-0645">Protease</keyword>
<feature type="domain" description="M23ase beta-sheet core" evidence="9">
    <location>
        <begin position="226"/>
        <end position="321"/>
    </location>
</feature>
<evidence type="ECO:0000256" key="1">
    <source>
        <dbReference type="ARBA" id="ARBA00001947"/>
    </source>
</evidence>
<gene>
    <name evidence="10" type="ORF">GGQ97_001079</name>
</gene>
<protein>
    <submittedName>
        <fullName evidence="10">Murein DD-endopeptidase MepM/ murein hydrolase activator NlpD</fullName>
    </submittedName>
</protein>
<dbReference type="RefSeq" id="WP_168067999.1">
    <property type="nucleotide sequence ID" value="NZ_JAATJC010000001.1"/>
</dbReference>
<dbReference type="EMBL" id="JAATJC010000001">
    <property type="protein sequence ID" value="NJC05286.1"/>
    <property type="molecule type" value="Genomic_DNA"/>
</dbReference>
<evidence type="ECO:0000256" key="4">
    <source>
        <dbReference type="ARBA" id="ARBA00022801"/>
    </source>
</evidence>
<comment type="caution">
    <text evidence="10">The sequence shown here is derived from an EMBL/GenBank/DDBJ whole genome shotgun (WGS) entry which is preliminary data.</text>
</comment>
<keyword evidence="5" id="KW-0862">Zinc</keyword>
<evidence type="ECO:0000256" key="7">
    <source>
        <dbReference type="SAM" id="Coils"/>
    </source>
</evidence>
<comment type="cofactor">
    <cofactor evidence="1">
        <name>Zn(2+)</name>
        <dbReference type="ChEBI" id="CHEBI:29105"/>
    </cofactor>
</comment>
<dbReference type="AlphaFoldDB" id="A0A7X6BGP0"/>
<dbReference type="PANTHER" id="PTHR21666">
    <property type="entry name" value="PEPTIDASE-RELATED"/>
    <property type="match status" value="1"/>
</dbReference>
<evidence type="ECO:0000256" key="3">
    <source>
        <dbReference type="ARBA" id="ARBA00022723"/>
    </source>
</evidence>
<keyword evidence="4 10" id="KW-0378">Hydrolase</keyword>
<evidence type="ECO:0000313" key="11">
    <source>
        <dbReference type="Proteomes" id="UP000558192"/>
    </source>
</evidence>
<keyword evidence="8" id="KW-1133">Transmembrane helix</keyword>
<keyword evidence="8" id="KW-0812">Transmembrane</keyword>
<feature type="coiled-coil region" evidence="7">
    <location>
        <begin position="123"/>
        <end position="158"/>
    </location>
</feature>
<dbReference type="InterPro" id="IPR011055">
    <property type="entry name" value="Dup_hybrid_motif"/>
</dbReference>
<dbReference type="PANTHER" id="PTHR21666:SF288">
    <property type="entry name" value="CELL DIVISION PROTEIN YTFB"/>
    <property type="match status" value="1"/>
</dbReference>
<dbReference type="InterPro" id="IPR016047">
    <property type="entry name" value="M23ase_b-sheet_dom"/>
</dbReference>
<accession>A0A7X6BGP0</accession>
<evidence type="ECO:0000256" key="5">
    <source>
        <dbReference type="ARBA" id="ARBA00022833"/>
    </source>
</evidence>
<dbReference type="Proteomes" id="UP000558192">
    <property type="component" value="Unassembled WGS sequence"/>
</dbReference>
<sequence>MTHAIRTTGLLRSRDLFVHDGTKLRRIRLSASVQTVFLIAAALMLAWSAFAAAHFIGGDKAGVAAGDTTQMQQLAVATEQRARLIEQRQKLLATMLAGGDVDPSALPEISETASLPAAIAAPLARAETKLAAEEAAAAERLEQRYRTATRELKKLGLSPKRLAVGGPFEPATKSDPTFKALFNSWKKLDSLQDGVIAVPSDKPVKTAEFTSSFGVRNDPFGRGAAMHAGIDLAGPHGTPIYATADGTVTDAGFNSGGYGNLIKLDHGRGIETRYGHLAAFSVRAGDRVKRGQLIGRMGSTGRSTGSHLHYEVRIDGRAVNPIPFMRSTDYLASIKSRNGHSMDQIALGGPSRGKR</sequence>
<proteinExistence type="predicted"/>
<dbReference type="InterPro" id="IPR050570">
    <property type="entry name" value="Cell_wall_metabolism_enzyme"/>
</dbReference>
<dbReference type="CDD" id="cd12797">
    <property type="entry name" value="M23_peptidase"/>
    <property type="match status" value="1"/>
</dbReference>
<evidence type="ECO:0000313" key="10">
    <source>
        <dbReference type="EMBL" id="NJC05286.1"/>
    </source>
</evidence>
<keyword evidence="7" id="KW-0175">Coiled coil</keyword>
<name>A0A7X6BGP0_9SPHN</name>
<evidence type="ECO:0000256" key="6">
    <source>
        <dbReference type="ARBA" id="ARBA00023049"/>
    </source>
</evidence>
<dbReference type="GO" id="GO:0006508">
    <property type="term" value="P:proteolysis"/>
    <property type="evidence" value="ECO:0007669"/>
    <property type="project" value="UniProtKB-KW"/>
</dbReference>
<evidence type="ECO:0000256" key="2">
    <source>
        <dbReference type="ARBA" id="ARBA00022670"/>
    </source>
</evidence>
<feature type="transmembrane region" description="Helical" evidence="8">
    <location>
        <begin position="35"/>
        <end position="56"/>
    </location>
</feature>
<evidence type="ECO:0000259" key="9">
    <source>
        <dbReference type="Pfam" id="PF01551"/>
    </source>
</evidence>